<dbReference type="RefSeq" id="XP_016901727.2">
    <property type="nucleotide sequence ID" value="XM_017046238.2"/>
</dbReference>
<gene>
    <name evidence="4" type="primary">107991347</name>
</gene>
<sequence length="140" mass="16333">MDTNNCRPTQGGIEAGDWRPQLHPDCRSWIVEKITETLKRHHSVSGQEGLSELRKMAVRFEEKIYTQASRQLDYLKKISLKMLIIESVTQHPMGNSLPSNRINNIEDPELEYLSEDELFTKMIEEEWNWGKVMGFIAKIK</sequence>
<organism evidence="4">
    <name type="scientific">Cucumis melo</name>
    <name type="common">Muskmelon</name>
    <dbReference type="NCBI Taxonomy" id="3656"/>
    <lineage>
        <taxon>Eukaryota</taxon>
        <taxon>Viridiplantae</taxon>
        <taxon>Streptophyta</taxon>
        <taxon>Embryophyta</taxon>
        <taxon>Tracheophyta</taxon>
        <taxon>Spermatophyta</taxon>
        <taxon>Magnoliopsida</taxon>
        <taxon>eudicotyledons</taxon>
        <taxon>Gunneridae</taxon>
        <taxon>Pentapetalae</taxon>
        <taxon>rosids</taxon>
        <taxon>fabids</taxon>
        <taxon>Cucurbitales</taxon>
        <taxon>Cucurbitaceae</taxon>
        <taxon>Benincaseae</taxon>
        <taxon>Cucumis</taxon>
    </lineage>
</organism>
<feature type="domain" description="Mediator complex subunit 15 KIX" evidence="3">
    <location>
        <begin position="16"/>
        <end position="95"/>
    </location>
</feature>
<comment type="subcellular location">
    <subcellularLocation>
        <location evidence="1">Nucleus</location>
    </subcellularLocation>
</comment>
<dbReference type="SUPFAM" id="SSF47040">
    <property type="entry name" value="Kix domain of CBP (creb binding protein)"/>
    <property type="match status" value="1"/>
</dbReference>
<dbReference type="InterPro" id="IPR036546">
    <property type="entry name" value="MED15_KIX"/>
</dbReference>
<evidence type="ECO:0000313" key="4">
    <source>
        <dbReference type="EnsemblPlants" id="MELO3C018677.2.1"/>
    </source>
</evidence>
<dbReference type="GO" id="GO:0005634">
    <property type="term" value="C:nucleus"/>
    <property type="evidence" value="ECO:0007669"/>
    <property type="project" value="UniProtKB-SubCell"/>
</dbReference>
<reference evidence="4" key="1">
    <citation type="submission" date="2023-03" db="UniProtKB">
        <authorList>
            <consortium name="EnsemblPlants"/>
        </authorList>
    </citation>
    <scope>IDENTIFICATION</scope>
</reference>
<dbReference type="InterPro" id="IPR044661">
    <property type="entry name" value="MED15a/b/c-like"/>
</dbReference>
<dbReference type="KEGG" id="cmo:107991347"/>
<keyword evidence="2" id="KW-0539">Nucleus</keyword>
<name>A0A1S4E0H3_CUCME</name>
<dbReference type="Pfam" id="PF16987">
    <property type="entry name" value="KIX_2"/>
    <property type="match status" value="1"/>
</dbReference>
<dbReference type="EnsemblPlants" id="MELO3C018677.2.1">
    <property type="protein sequence ID" value="MELO3C018677.2.1"/>
    <property type="gene ID" value="MELO3C018677.2"/>
</dbReference>
<dbReference type="GO" id="GO:0003713">
    <property type="term" value="F:transcription coactivator activity"/>
    <property type="evidence" value="ECO:0007669"/>
    <property type="project" value="InterPro"/>
</dbReference>
<dbReference type="Gramene" id="MELO3C018677.2.1">
    <property type="protein sequence ID" value="MELO3C018677.2.1"/>
    <property type="gene ID" value="MELO3C018677.2"/>
</dbReference>
<evidence type="ECO:0000259" key="3">
    <source>
        <dbReference type="Pfam" id="PF16987"/>
    </source>
</evidence>
<proteinExistence type="predicted"/>
<dbReference type="GO" id="GO:0031490">
    <property type="term" value="F:chromatin DNA binding"/>
    <property type="evidence" value="ECO:0007669"/>
    <property type="project" value="InterPro"/>
</dbReference>
<dbReference type="PANTHER" id="PTHR33137:SF4">
    <property type="entry name" value="MEDIATOR OF RNA POLYMERASE II TRANSCRIPTION SUBUNIT 15A-RELATED"/>
    <property type="match status" value="1"/>
</dbReference>
<dbReference type="Gene3D" id="1.10.246.20">
    <property type="entry name" value="Coactivator CBP, KIX domain"/>
    <property type="match status" value="1"/>
</dbReference>
<protein>
    <recommendedName>
        <fullName evidence="3">Mediator complex subunit 15 KIX domain-containing protein</fullName>
    </recommendedName>
</protein>
<evidence type="ECO:0000256" key="1">
    <source>
        <dbReference type="ARBA" id="ARBA00004123"/>
    </source>
</evidence>
<dbReference type="PANTHER" id="PTHR33137">
    <property type="entry name" value="MEDIATOR OF RNA POLYMERASE II TRANSCRIPTION SUBUNIT 15A-RELATED"/>
    <property type="match status" value="1"/>
</dbReference>
<dbReference type="AlphaFoldDB" id="A0A1S4E0H3"/>
<dbReference type="FunFam" id="1.10.246.20:FF:000003">
    <property type="entry name" value="Mediator of RNA polymerase II transcription subunit 15a"/>
    <property type="match status" value="1"/>
</dbReference>
<evidence type="ECO:0000256" key="2">
    <source>
        <dbReference type="ARBA" id="ARBA00023242"/>
    </source>
</evidence>
<dbReference type="InterPro" id="IPR036529">
    <property type="entry name" value="KIX_dom_sf"/>
</dbReference>
<accession>A0A1S4E0H3</accession>